<dbReference type="SUPFAM" id="SSF101874">
    <property type="entry name" value="YceI-like"/>
    <property type="match status" value="1"/>
</dbReference>
<name>A0ABS2TQC1_9ACTN</name>
<evidence type="ECO:0000313" key="4">
    <source>
        <dbReference type="EMBL" id="MBM9505272.1"/>
    </source>
</evidence>
<comment type="caution">
    <text evidence="4">The sequence shown here is derived from an EMBL/GenBank/DDBJ whole genome shotgun (WGS) entry which is preliminary data.</text>
</comment>
<evidence type="ECO:0000256" key="1">
    <source>
        <dbReference type="ARBA" id="ARBA00008812"/>
    </source>
</evidence>
<comment type="similarity">
    <text evidence="1">Belongs to the UPF0312 family.</text>
</comment>
<protein>
    <submittedName>
        <fullName evidence="4">YceI family protein</fullName>
    </submittedName>
</protein>
<evidence type="ECO:0000259" key="3">
    <source>
        <dbReference type="SMART" id="SM00867"/>
    </source>
</evidence>
<reference evidence="4 5" key="1">
    <citation type="submission" date="2021-01" db="EMBL/GenBank/DDBJ databases">
        <title>Streptomyces acididurans sp. nov., isolated from a peat swamp forest soil.</title>
        <authorList>
            <person name="Chantavorakit T."/>
            <person name="Duangmal K."/>
        </authorList>
    </citation>
    <scope>NUCLEOTIDE SEQUENCE [LARGE SCALE GENOMIC DNA]</scope>
    <source>
        <strain evidence="4 5">KK5PA1</strain>
    </source>
</reference>
<evidence type="ECO:0000313" key="5">
    <source>
        <dbReference type="Proteomes" id="UP000749040"/>
    </source>
</evidence>
<gene>
    <name evidence="4" type="ORF">ITX44_12085</name>
</gene>
<dbReference type="Proteomes" id="UP000749040">
    <property type="component" value="Unassembled WGS sequence"/>
</dbReference>
<sequence length="300" mass="32534">MISRLLGRGTTAKQRKNPLSGLSVPPDAGLLTCRVLDPVSEPVRQAEYTLSDGQGRKIVKGETDPFGGVATMVPVGEYRMSVSADGFSPYRGNVAVTEGGNLVTLGDVTLQFAPTLPLPEAGEWEIEAAHTRIGFSARHIGLGRVYGRFDNFAGAIRIGGAVEDSAMHVVLDAASINTNVRMRDDHLRSADFLDVEHFPTLEFYSDRFVHRGGANWAITGGLTLHGVTRTVNLDAQYNGIRVGMEGETRAAVRATTELHREDYTINWQSMLARGIAVVGSSIKIELDIQIVPKGTELEFK</sequence>
<dbReference type="SMART" id="SM00867">
    <property type="entry name" value="YceI"/>
    <property type="match status" value="1"/>
</dbReference>
<dbReference type="Gene3D" id="2.60.40.1120">
    <property type="entry name" value="Carboxypeptidase-like, regulatory domain"/>
    <property type="match status" value="1"/>
</dbReference>
<dbReference type="PANTHER" id="PTHR34406">
    <property type="entry name" value="PROTEIN YCEI"/>
    <property type="match status" value="1"/>
</dbReference>
<keyword evidence="5" id="KW-1185">Reference proteome</keyword>
<dbReference type="Pfam" id="PF04264">
    <property type="entry name" value="YceI"/>
    <property type="match status" value="1"/>
</dbReference>
<dbReference type="InterPro" id="IPR007372">
    <property type="entry name" value="Lipid/polyisoprenoid-bd_YceI"/>
</dbReference>
<dbReference type="SUPFAM" id="SSF49464">
    <property type="entry name" value="Carboxypeptidase regulatory domain-like"/>
    <property type="match status" value="1"/>
</dbReference>
<dbReference type="InterPro" id="IPR036761">
    <property type="entry name" value="TTHA0802/YceI-like_sf"/>
</dbReference>
<proteinExistence type="inferred from homology"/>
<accession>A0ABS2TQC1</accession>
<dbReference type="PANTHER" id="PTHR34406:SF1">
    <property type="entry name" value="PROTEIN YCEI"/>
    <property type="match status" value="1"/>
</dbReference>
<dbReference type="InterPro" id="IPR008969">
    <property type="entry name" value="CarboxyPept-like_regulatory"/>
</dbReference>
<feature type="region of interest" description="Disordered" evidence="2">
    <location>
        <begin position="1"/>
        <end position="23"/>
    </location>
</feature>
<dbReference type="EMBL" id="JADKYB010000005">
    <property type="protein sequence ID" value="MBM9505272.1"/>
    <property type="molecule type" value="Genomic_DNA"/>
</dbReference>
<organism evidence="4 5">
    <name type="scientific">Actinacidiphila acididurans</name>
    <dbReference type="NCBI Taxonomy" id="2784346"/>
    <lineage>
        <taxon>Bacteria</taxon>
        <taxon>Bacillati</taxon>
        <taxon>Actinomycetota</taxon>
        <taxon>Actinomycetes</taxon>
        <taxon>Kitasatosporales</taxon>
        <taxon>Streptomycetaceae</taxon>
        <taxon>Actinacidiphila</taxon>
    </lineage>
</organism>
<dbReference type="Gene3D" id="2.40.128.110">
    <property type="entry name" value="Lipid/polyisoprenoid-binding, YceI-like"/>
    <property type="match status" value="1"/>
</dbReference>
<evidence type="ECO:0000256" key="2">
    <source>
        <dbReference type="SAM" id="MobiDB-lite"/>
    </source>
</evidence>
<dbReference type="RefSeq" id="WP_205357115.1">
    <property type="nucleotide sequence ID" value="NZ_JADKYB010000005.1"/>
</dbReference>
<feature type="domain" description="Lipid/polyisoprenoid-binding YceI-like" evidence="3">
    <location>
        <begin position="123"/>
        <end position="291"/>
    </location>
</feature>